<dbReference type="Pfam" id="PF02527">
    <property type="entry name" value="GidB"/>
    <property type="match status" value="1"/>
</dbReference>
<keyword evidence="2 6" id="KW-0698">rRNA processing</keyword>
<proteinExistence type="inferred from homology"/>
<keyword evidence="1 6" id="KW-0963">Cytoplasm</keyword>
<protein>
    <recommendedName>
        <fullName evidence="6">Ribosomal RNA small subunit methyltransferase G</fullName>
        <ecNumber evidence="6">2.1.1.-</ecNumber>
    </recommendedName>
    <alternativeName>
        <fullName evidence="6">16S rRNA 7-methylguanosine methyltransferase</fullName>
        <shortName evidence="6">16S rRNA m7G methyltransferase</shortName>
    </alternativeName>
</protein>
<evidence type="ECO:0000256" key="2">
    <source>
        <dbReference type="ARBA" id="ARBA00022552"/>
    </source>
</evidence>
<keyword evidence="4 6" id="KW-0808">Transferase</keyword>
<dbReference type="PIRSF" id="PIRSF003078">
    <property type="entry name" value="GidB"/>
    <property type="match status" value="1"/>
</dbReference>
<evidence type="ECO:0000256" key="3">
    <source>
        <dbReference type="ARBA" id="ARBA00022603"/>
    </source>
</evidence>
<feature type="binding site" evidence="6">
    <location>
        <begin position="118"/>
        <end position="120"/>
    </location>
    <ligand>
        <name>S-adenosyl-L-methionine</name>
        <dbReference type="ChEBI" id="CHEBI:59789"/>
    </ligand>
</feature>
<dbReference type="PANTHER" id="PTHR31760:SF0">
    <property type="entry name" value="S-ADENOSYL-L-METHIONINE-DEPENDENT METHYLTRANSFERASES SUPERFAMILY PROTEIN"/>
    <property type="match status" value="1"/>
</dbReference>
<dbReference type="GO" id="GO:0070043">
    <property type="term" value="F:rRNA (guanine-N7-)-methyltransferase activity"/>
    <property type="evidence" value="ECO:0007669"/>
    <property type="project" value="UniProtKB-UniRule"/>
</dbReference>
<dbReference type="PANTHER" id="PTHR31760">
    <property type="entry name" value="S-ADENOSYL-L-METHIONINE-DEPENDENT METHYLTRANSFERASES SUPERFAMILY PROTEIN"/>
    <property type="match status" value="1"/>
</dbReference>
<evidence type="ECO:0000313" key="8">
    <source>
        <dbReference type="Proteomes" id="UP000075635"/>
    </source>
</evidence>
<reference evidence="7 8" key="1">
    <citation type="submission" date="2014-02" db="EMBL/GenBank/DDBJ databases">
        <title>The small core and large imbalanced accessory genome model reveals a collaborative survival strategy of Sorangium cellulosum strains in nature.</title>
        <authorList>
            <person name="Han K."/>
            <person name="Peng R."/>
            <person name="Blom J."/>
            <person name="Li Y.-Z."/>
        </authorList>
    </citation>
    <scope>NUCLEOTIDE SEQUENCE [LARGE SCALE GENOMIC DNA]</scope>
    <source>
        <strain evidence="7 8">So0011-07</strain>
    </source>
</reference>
<gene>
    <name evidence="6" type="primary">rsmG</name>
    <name evidence="7" type="ORF">BE17_16410</name>
</gene>
<dbReference type="HAMAP" id="MF_00074">
    <property type="entry name" value="16SrRNA_methyltr_G"/>
    <property type="match status" value="1"/>
</dbReference>
<feature type="binding site" evidence="6">
    <location>
        <position position="100"/>
    </location>
    <ligand>
        <name>S-adenosyl-L-methionine</name>
        <dbReference type="ChEBI" id="CHEBI:59789"/>
    </ligand>
</feature>
<evidence type="ECO:0000256" key="5">
    <source>
        <dbReference type="ARBA" id="ARBA00022691"/>
    </source>
</evidence>
<feature type="binding site" evidence="6">
    <location>
        <position position="95"/>
    </location>
    <ligand>
        <name>S-adenosyl-L-methionine</name>
        <dbReference type="ChEBI" id="CHEBI:59789"/>
    </ligand>
</feature>
<feature type="binding site" evidence="6">
    <location>
        <begin position="146"/>
        <end position="147"/>
    </location>
    <ligand>
        <name>S-adenosyl-L-methionine</name>
        <dbReference type="ChEBI" id="CHEBI:59789"/>
    </ligand>
</feature>
<comment type="subcellular location">
    <subcellularLocation>
        <location evidence="6">Cytoplasm</location>
    </subcellularLocation>
</comment>
<dbReference type="SUPFAM" id="SSF53335">
    <property type="entry name" value="S-adenosyl-L-methionine-dependent methyltransferases"/>
    <property type="match status" value="1"/>
</dbReference>
<keyword evidence="5 6" id="KW-0949">S-adenosyl-L-methionine</keyword>
<evidence type="ECO:0000313" key="7">
    <source>
        <dbReference type="EMBL" id="KYF75324.1"/>
    </source>
</evidence>
<feature type="binding site" evidence="6">
    <location>
        <position position="164"/>
    </location>
    <ligand>
        <name>S-adenosyl-L-methionine</name>
        <dbReference type="ChEBI" id="CHEBI:59789"/>
    </ligand>
</feature>
<comment type="function">
    <text evidence="6">Specifically methylates the N7 position of a guanine in 16S rRNA.</text>
</comment>
<keyword evidence="3 6" id="KW-0489">Methyltransferase</keyword>
<name>A0A150R517_SORCE</name>
<evidence type="ECO:0000256" key="1">
    <source>
        <dbReference type="ARBA" id="ARBA00022490"/>
    </source>
</evidence>
<dbReference type="GO" id="GO:0005829">
    <property type="term" value="C:cytosol"/>
    <property type="evidence" value="ECO:0007669"/>
    <property type="project" value="TreeGrafter"/>
</dbReference>
<comment type="similarity">
    <text evidence="6">Belongs to the methyltransferase superfamily. RNA methyltransferase RsmG family.</text>
</comment>
<accession>A0A150R517</accession>
<dbReference type="EC" id="2.1.1.-" evidence="6"/>
<dbReference type="InterPro" id="IPR029063">
    <property type="entry name" value="SAM-dependent_MTases_sf"/>
</dbReference>
<comment type="caution">
    <text evidence="7">The sequence shown here is derived from an EMBL/GenBank/DDBJ whole genome shotgun (WGS) entry which is preliminary data.</text>
</comment>
<dbReference type="InterPro" id="IPR003682">
    <property type="entry name" value="rRNA_ssu_MeTfrase_G"/>
</dbReference>
<sequence>MIRDERAPLPLPAPAPLTPPEGFAERLAAIGVTLDAAVIARLGDYLARLLAMNELMNLTAITDPVEVWEKHILDSLTLVPLLEELSAGARLADIGSGGGLPGLPLAIARPDLEVTLVEATQKKASFLVAVAAGLGLTNVSVRAERAEQLGKGDLRGAFDAVTARAVGRLVMLIPLTVPFVRPNGMVLLVKGQRAEEELAEASWVLGRQRAAVVKTVGTPTGKIVMLRKSGDEPKRHFGR</sequence>
<organism evidence="7 8">
    <name type="scientific">Sorangium cellulosum</name>
    <name type="common">Polyangium cellulosum</name>
    <dbReference type="NCBI Taxonomy" id="56"/>
    <lineage>
        <taxon>Bacteria</taxon>
        <taxon>Pseudomonadati</taxon>
        <taxon>Myxococcota</taxon>
        <taxon>Polyangia</taxon>
        <taxon>Polyangiales</taxon>
        <taxon>Polyangiaceae</taxon>
        <taxon>Sorangium</taxon>
    </lineage>
</organism>
<dbReference type="Proteomes" id="UP000075635">
    <property type="component" value="Unassembled WGS sequence"/>
</dbReference>
<dbReference type="AlphaFoldDB" id="A0A150R517"/>
<dbReference type="Gene3D" id="3.40.50.150">
    <property type="entry name" value="Vaccinia Virus protein VP39"/>
    <property type="match status" value="1"/>
</dbReference>
<dbReference type="EMBL" id="JEMB01003133">
    <property type="protein sequence ID" value="KYF75324.1"/>
    <property type="molecule type" value="Genomic_DNA"/>
</dbReference>
<evidence type="ECO:0000256" key="6">
    <source>
        <dbReference type="HAMAP-Rule" id="MF_00074"/>
    </source>
</evidence>
<dbReference type="NCBIfam" id="TIGR00138">
    <property type="entry name" value="rsmG_gidB"/>
    <property type="match status" value="1"/>
</dbReference>
<evidence type="ECO:0000256" key="4">
    <source>
        <dbReference type="ARBA" id="ARBA00022679"/>
    </source>
</evidence>